<accession>A0A5J5CBF4</accession>
<feature type="non-terminal residue" evidence="1">
    <location>
        <position position="95"/>
    </location>
</feature>
<keyword evidence="2" id="KW-1185">Reference proteome</keyword>
<name>A0A5J5CBF4_9PERO</name>
<evidence type="ECO:0000313" key="2">
    <source>
        <dbReference type="Proteomes" id="UP000327493"/>
    </source>
</evidence>
<dbReference type="EMBL" id="VOFY01000642">
    <property type="protein sequence ID" value="KAA8578453.1"/>
    <property type="molecule type" value="Genomic_DNA"/>
</dbReference>
<sequence>MTSHPGDSTMIYISPESTSSQASWPDLFCVLRFTYEAEIKLQKAHVAFKENGMLLIPDPKAEVRHIMGVDPGDSQVHSLAHKFDEVAEALILKHP</sequence>
<organism evidence="1 2">
    <name type="scientific">Etheostoma spectabile</name>
    <name type="common">orangethroat darter</name>
    <dbReference type="NCBI Taxonomy" id="54343"/>
    <lineage>
        <taxon>Eukaryota</taxon>
        <taxon>Metazoa</taxon>
        <taxon>Chordata</taxon>
        <taxon>Craniata</taxon>
        <taxon>Vertebrata</taxon>
        <taxon>Euteleostomi</taxon>
        <taxon>Actinopterygii</taxon>
        <taxon>Neopterygii</taxon>
        <taxon>Teleostei</taxon>
        <taxon>Neoteleostei</taxon>
        <taxon>Acanthomorphata</taxon>
        <taxon>Eupercaria</taxon>
        <taxon>Perciformes</taxon>
        <taxon>Percoidei</taxon>
        <taxon>Percidae</taxon>
        <taxon>Etheostomatinae</taxon>
        <taxon>Etheostoma</taxon>
    </lineage>
</organism>
<dbReference type="Proteomes" id="UP000327493">
    <property type="component" value="Unassembled WGS sequence"/>
</dbReference>
<gene>
    <name evidence="1" type="ORF">FQN60_017441</name>
</gene>
<proteinExistence type="predicted"/>
<evidence type="ECO:0000313" key="1">
    <source>
        <dbReference type="EMBL" id="KAA8578453.1"/>
    </source>
</evidence>
<comment type="caution">
    <text evidence="1">The sequence shown here is derived from an EMBL/GenBank/DDBJ whole genome shotgun (WGS) entry which is preliminary data.</text>
</comment>
<reference evidence="1 2" key="1">
    <citation type="submission" date="2019-08" db="EMBL/GenBank/DDBJ databases">
        <title>A chromosome-level genome assembly, high-density linkage maps, and genome scans reveal the genomic architecture of hybrid incompatibilities underlying speciation via character displacement in darters (Percidae: Etheostominae).</title>
        <authorList>
            <person name="Moran R.L."/>
            <person name="Catchen J.M."/>
            <person name="Fuller R.C."/>
        </authorList>
    </citation>
    <scope>NUCLEOTIDE SEQUENCE [LARGE SCALE GENOMIC DNA]</scope>
    <source>
        <strain evidence="1">EspeVRDwgs_2016</strain>
        <tissue evidence="1">Muscle</tissue>
    </source>
</reference>
<protein>
    <submittedName>
        <fullName evidence="1">Uncharacterized protein</fullName>
    </submittedName>
</protein>
<dbReference type="AlphaFoldDB" id="A0A5J5CBF4"/>